<proteinExistence type="predicted"/>
<reference evidence="3 4" key="1">
    <citation type="journal article" date="2015" name="Genome Announc.">
        <title>Genomes of Geoalkalibacter ferrihydriticus Z-0531T and Geoalkalibacter subterraneus Red1T, Two Haloalkaliphilic Metal-Reducing Deltaproteobacteria.</title>
        <authorList>
            <person name="Badalamenti J.P."/>
            <person name="Krajmalnik-Brown R."/>
            <person name="Torres C.I."/>
            <person name="Bond D.R."/>
        </authorList>
    </citation>
    <scope>NUCLEOTIDE SEQUENCE [LARGE SCALE GENOMIC DNA]</scope>
    <source>
        <strain evidence="3 4">Red1</strain>
    </source>
</reference>
<accession>A0A0B5FHL4</accession>
<dbReference type="GO" id="GO:0031167">
    <property type="term" value="P:rRNA methylation"/>
    <property type="evidence" value="ECO:0007669"/>
    <property type="project" value="InterPro"/>
</dbReference>
<dbReference type="PANTHER" id="PTHR43542:SF1">
    <property type="entry name" value="METHYLTRANSFERASE"/>
    <property type="match status" value="1"/>
</dbReference>
<dbReference type="InterPro" id="IPR004398">
    <property type="entry name" value="RNA_MeTrfase_RsmD"/>
</dbReference>
<dbReference type="PIRSF" id="PIRSF004553">
    <property type="entry name" value="CHP00095"/>
    <property type="match status" value="1"/>
</dbReference>
<dbReference type="OrthoDB" id="9803017at2"/>
<dbReference type="Pfam" id="PF03602">
    <property type="entry name" value="Cons_hypoth95"/>
    <property type="match status" value="1"/>
</dbReference>
<keyword evidence="2" id="KW-0808">Transferase</keyword>
<organism evidence="3 4">
    <name type="scientific">Geoalkalibacter subterraneus</name>
    <dbReference type="NCBI Taxonomy" id="483547"/>
    <lineage>
        <taxon>Bacteria</taxon>
        <taxon>Pseudomonadati</taxon>
        <taxon>Thermodesulfobacteriota</taxon>
        <taxon>Desulfuromonadia</taxon>
        <taxon>Desulfuromonadales</taxon>
        <taxon>Geoalkalibacteraceae</taxon>
        <taxon>Geoalkalibacter</taxon>
    </lineage>
</organism>
<dbReference type="InterPro" id="IPR029063">
    <property type="entry name" value="SAM-dependent_MTases_sf"/>
</dbReference>
<gene>
    <name evidence="3" type="ORF">GSUB_10245</name>
</gene>
<evidence type="ECO:0008006" key="5">
    <source>
        <dbReference type="Google" id="ProtNLM"/>
    </source>
</evidence>
<dbReference type="Gene3D" id="3.40.50.150">
    <property type="entry name" value="Vaccinia Virus protein VP39"/>
    <property type="match status" value="1"/>
</dbReference>
<dbReference type="PROSITE" id="PS00092">
    <property type="entry name" value="N6_MTASE"/>
    <property type="match status" value="1"/>
</dbReference>
<dbReference type="KEGG" id="gsb:GSUB_10245"/>
<dbReference type="CDD" id="cd02440">
    <property type="entry name" value="AdoMet_MTases"/>
    <property type="match status" value="1"/>
</dbReference>
<dbReference type="STRING" id="483547.GSUB_10245"/>
<keyword evidence="4" id="KW-1185">Reference proteome</keyword>
<dbReference type="GO" id="GO:0008168">
    <property type="term" value="F:methyltransferase activity"/>
    <property type="evidence" value="ECO:0007669"/>
    <property type="project" value="UniProtKB-KW"/>
</dbReference>
<dbReference type="HOGENOM" id="CLU_075826_0_2_7"/>
<dbReference type="EMBL" id="CP010311">
    <property type="protein sequence ID" value="AJF06858.1"/>
    <property type="molecule type" value="Genomic_DNA"/>
</dbReference>
<dbReference type="AlphaFoldDB" id="A0A0B5FHL4"/>
<protein>
    <recommendedName>
        <fullName evidence="5">Methyltransferase</fullName>
    </recommendedName>
</protein>
<dbReference type="InterPro" id="IPR002052">
    <property type="entry name" value="DNA_methylase_N6_adenine_CS"/>
</dbReference>
<dbReference type="Proteomes" id="UP000035036">
    <property type="component" value="Chromosome"/>
</dbReference>
<evidence type="ECO:0000313" key="4">
    <source>
        <dbReference type="Proteomes" id="UP000035036"/>
    </source>
</evidence>
<name>A0A0B5FHL4_9BACT</name>
<dbReference type="SUPFAM" id="SSF53335">
    <property type="entry name" value="S-adenosyl-L-methionine-dependent methyltransferases"/>
    <property type="match status" value="1"/>
</dbReference>
<evidence type="ECO:0000256" key="1">
    <source>
        <dbReference type="ARBA" id="ARBA00022603"/>
    </source>
</evidence>
<dbReference type="GO" id="GO:0003676">
    <property type="term" value="F:nucleic acid binding"/>
    <property type="evidence" value="ECO:0007669"/>
    <property type="project" value="InterPro"/>
</dbReference>
<evidence type="ECO:0000256" key="2">
    <source>
        <dbReference type="ARBA" id="ARBA00022679"/>
    </source>
</evidence>
<keyword evidence="1" id="KW-0489">Methyltransferase</keyword>
<sequence>MRIISGSARGTRLSTFSGLNIRPTPDRVREAVFSILFSRTGVFTGKKVLDLYAGSGAMALEALSRGAATATLVERDPKAVRLIEANARTCRVSDSVQIMRADVDSALRKMSVNDPFDLIFLDPPYDRGLATSALELIDQQGLLAQNGIVCAECDRKEDIPQQIGTLSLIDSRRYGLTAVHFFVHTEQGEN</sequence>
<dbReference type="PANTHER" id="PTHR43542">
    <property type="entry name" value="METHYLTRANSFERASE"/>
    <property type="match status" value="1"/>
</dbReference>
<dbReference type="NCBIfam" id="TIGR00095">
    <property type="entry name" value="16S rRNA (guanine(966)-N(2))-methyltransferase RsmD"/>
    <property type="match status" value="1"/>
</dbReference>
<dbReference type="RefSeq" id="WP_040200662.1">
    <property type="nucleotide sequence ID" value="NZ_CP010311.1"/>
</dbReference>
<evidence type="ECO:0000313" key="3">
    <source>
        <dbReference type="EMBL" id="AJF06858.1"/>
    </source>
</evidence>